<feature type="region of interest" description="Disordered" evidence="1">
    <location>
        <begin position="221"/>
        <end position="257"/>
    </location>
</feature>
<feature type="domain" description="C2" evidence="2">
    <location>
        <begin position="379"/>
        <end position="501"/>
    </location>
</feature>
<proteinExistence type="predicted"/>
<dbReference type="SMART" id="SM00239">
    <property type="entry name" value="C2"/>
    <property type="match status" value="2"/>
</dbReference>
<feature type="compositionally biased region" description="Basic residues" evidence="1">
    <location>
        <begin position="232"/>
        <end position="245"/>
    </location>
</feature>
<gene>
    <name evidence="3" type="ORF">BpHYR1_031938</name>
</gene>
<feature type="region of interest" description="Disordered" evidence="1">
    <location>
        <begin position="74"/>
        <end position="108"/>
    </location>
</feature>
<feature type="compositionally biased region" description="Polar residues" evidence="1">
    <location>
        <begin position="323"/>
        <end position="336"/>
    </location>
</feature>
<sequence length="675" mass="75868">MLSKYMCIPFYYNQGYGLGDVTSDEDDTAIHNDARLELNSIIPLKKYYPTQKLTSEPSKLSTSAISSTDIFKSPVHRAESAPSNENSQSAPSGSLLAASFPQNSSSATSLSARNSSLLSTTLLKKLSFNLDTSNETHDKDCQENNNNLEKKTSIPNYCHKEEESDKLQNSSEKLLKQAVPSPNTTENSPSCSSSPGLSNQEESDDRKSPLVAQIPTILTQQHKPSLKEKVSTKSKRLKKMIRKASRSQSPSISKSYEEDRRQYFLNTYTGPVKEQAAKADNLYQGQNFLSPRKQSHLALSLDTYKRIISQKLSKEKAIDQDDSSNGINSANSSPKSTPKILRTAPSLRESFSASNTPLIVRRLTKQASIFDNSYLSVNPSGRVCLRLYWDKNTHVLTVTIIQSNKILFSEKPKSVSKIQFHVTLLNQEKAPKYKTSTKEYSEILNFDENFYFPNIEKYDLAELSIAIILCVKESFGTSKPLSQALYNLGNLTLNDQYNYVTLYFEEFKKKSDSSQNLEEISSVNSVPSLNSLTNRTEKPELLIGLKYDALLGNLLVKILKGSNLIDRTIPDKSPNTFVRVVLTVDNVETKYQTSLKKSTLNPVYEEMFEFNLAAYQVENARLIIYVYSKRLLTSKNLIGCIIYDDQPGHDEYVSHLKSAIASDGEMVQKWHSLIF</sequence>
<dbReference type="Gene3D" id="2.60.40.150">
    <property type="entry name" value="C2 domain"/>
    <property type="match status" value="2"/>
</dbReference>
<dbReference type="InterPro" id="IPR000008">
    <property type="entry name" value="C2_dom"/>
</dbReference>
<accession>A0A3M7T6F6</accession>
<protein>
    <submittedName>
        <fullName evidence="3">Synaptotagmin-16 isoform X4</fullName>
    </submittedName>
</protein>
<dbReference type="EMBL" id="REGN01000196">
    <property type="protein sequence ID" value="RNA43653.1"/>
    <property type="molecule type" value="Genomic_DNA"/>
</dbReference>
<name>A0A3M7T6F6_BRAPC</name>
<evidence type="ECO:0000313" key="4">
    <source>
        <dbReference type="Proteomes" id="UP000276133"/>
    </source>
</evidence>
<feature type="domain" description="C2" evidence="2">
    <location>
        <begin position="537"/>
        <end position="671"/>
    </location>
</feature>
<dbReference type="PANTHER" id="PTHR46129">
    <property type="entry name" value="SYNAPTOTAGMIN 14, ISOFORM D"/>
    <property type="match status" value="1"/>
</dbReference>
<feature type="compositionally biased region" description="Basic and acidic residues" evidence="1">
    <location>
        <begin position="134"/>
        <end position="166"/>
    </location>
</feature>
<dbReference type="InterPro" id="IPR043541">
    <property type="entry name" value="SYT14/14L/16"/>
</dbReference>
<dbReference type="AlphaFoldDB" id="A0A3M7T6F6"/>
<comment type="caution">
    <text evidence="3">The sequence shown here is derived from an EMBL/GenBank/DDBJ whole genome shotgun (WGS) entry which is preliminary data.</text>
</comment>
<dbReference type="Proteomes" id="UP000276133">
    <property type="component" value="Unassembled WGS sequence"/>
</dbReference>
<dbReference type="OrthoDB" id="5978493at2759"/>
<evidence type="ECO:0000256" key="1">
    <source>
        <dbReference type="SAM" id="MobiDB-lite"/>
    </source>
</evidence>
<dbReference type="Pfam" id="PF00168">
    <property type="entry name" value="C2"/>
    <property type="match status" value="2"/>
</dbReference>
<dbReference type="STRING" id="10195.A0A3M7T6F6"/>
<organism evidence="3 4">
    <name type="scientific">Brachionus plicatilis</name>
    <name type="common">Marine rotifer</name>
    <name type="synonym">Brachionus muelleri</name>
    <dbReference type="NCBI Taxonomy" id="10195"/>
    <lineage>
        <taxon>Eukaryota</taxon>
        <taxon>Metazoa</taxon>
        <taxon>Spiralia</taxon>
        <taxon>Gnathifera</taxon>
        <taxon>Rotifera</taxon>
        <taxon>Eurotatoria</taxon>
        <taxon>Monogononta</taxon>
        <taxon>Pseudotrocha</taxon>
        <taxon>Ploima</taxon>
        <taxon>Brachionidae</taxon>
        <taxon>Brachionus</taxon>
    </lineage>
</organism>
<dbReference type="PANTHER" id="PTHR46129:SF2">
    <property type="entry name" value="SYNAPTOTAGMIN 14, ISOFORM D"/>
    <property type="match status" value="1"/>
</dbReference>
<feature type="region of interest" description="Disordered" evidence="1">
    <location>
        <begin position="134"/>
        <end position="208"/>
    </location>
</feature>
<reference evidence="3 4" key="1">
    <citation type="journal article" date="2018" name="Sci. Rep.">
        <title>Genomic signatures of local adaptation to the degree of environmental predictability in rotifers.</title>
        <authorList>
            <person name="Franch-Gras L."/>
            <person name="Hahn C."/>
            <person name="Garcia-Roger E.M."/>
            <person name="Carmona M.J."/>
            <person name="Serra M."/>
            <person name="Gomez A."/>
        </authorList>
    </citation>
    <scope>NUCLEOTIDE SEQUENCE [LARGE SCALE GENOMIC DNA]</scope>
    <source>
        <strain evidence="3">HYR1</strain>
    </source>
</reference>
<feature type="compositionally biased region" description="Low complexity" evidence="1">
    <location>
        <begin position="180"/>
        <end position="195"/>
    </location>
</feature>
<feature type="region of interest" description="Disordered" evidence="1">
    <location>
        <begin position="318"/>
        <end position="340"/>
    </location>
</feature>
<dbReference type="SUPFAM" id="SSF49562">
    <property type="entry name" value="C2 domain (Calcium/lipid-binding domain, CaLB)"/>
    <property type="match status" value="2"/>
</dbReference>
<dbReference type="PROSITE" id="PS50004">
    <property type="entry name" value="C2"/>
    <property type="match status" value="2"/>
</dbReference>
<dbReference type="InterPro" id="IPR035892">
    <property type="entry name" value="C2_domain_sf"/>
</dbReference>
<feature type="compositionally biased region" description="Polar residues" evidence="1">
    <location>
        <begin position="81"/>
        <end position="92"/>
    </location>
</feature>
<keyword evidence="4" id="KW-1185">Reference proteome</keyword>
<dbReference type="GO" id="GO:0005543">
    <property type="term" value="F:phospholipid binding"/>
    <property type="evidence" value="ECO:0007669"/>
    <property type="project" value="TreeGrafter"/>
</dbReference>
<evidence type="ECO:0000259" key="2">
    <source>
        <dbReference type="PROSITE" id="PS50004"/>
    </source>
</evidence>
<evidence type="ECO:0000313" key="3">
    <source>
        <dbReference type="EMBL" id="RNA43653.1"/>
    </source>
</evidence>